<feature type="domain" description="KIB1-4 beta-propeller" evidence="2">
    <location>
        <begin position="99"/>
        <end position="404"/>
    </location>
</feature>
<dbReference type="PANTHER" id="PTHR44259:SF15">
    <property type="entry name" value="F-BOX PROTEIN KIB2-RELATED"/>
    <property type="match status" value="1"/>
</dbReference>
<dbReference type="InterPro" id="IPR001810">
    <property type="entry name" value="F-box_dom"/>
</dbReference>
<dbReference type="InterPro" id="IPR050942">
    <property type="entry name" value="F-box_BR-signaling"/>
</dbReference>
<dbReference type="FunCoup" id="A0A7J7D8Y0">
    <property type="interactions" value="174"/>
</dbReference>
<dbReference type="Pfam" id="PF00646">
    <property type="entry name" value="F-box"/>
    <property type="match status" value="1"/>
</dbReference>
<dbReference type="EMBL" id="JAAARO010000009">
    <property type="protein sequence ID" value="KAF5742793.1"/>
    <property type="molecule type" value="Genomic_DNA"/>
</dbReference>
<gene>
    <name evidence="3" type="ORF">HS088_TW09G00853</name>
</gene>
<sequence>MARPPYYKKRKTSQPEWANLNGDLLQNIFNKLSFVDVCRTKPVCSRWNKNAQEIFKTRGEVPWLLFPPQEDDYYLGKGDKTARLLNLQEKRFYNSFNNEATEKIMSCCNCCCVGSSHGWLIFLDEYAVPFLLNPFSSKRIQLPHLDCCLSLATLTTFCNPNNVTSVWRERFVNKAILSSYPSNLNDCYVALIYGRESRLAFCRINGDRSWTELDGKHEPYEDIIIRNKTQLCALAHDGSLEVWDMVQGCISTPAKKMDISSVEIRRREDSRWRSVKYLQTLRYYLVESSGDLLLVIRYVGEIVNTEGEAVSESYLLGGESNHPLVFPYKTLHFEVFRLDNDHKMWVQVDSLGDNVLFLGGSESISIPVEEWKMLKRDSIYFTDDYWERMEGDYLFGGHDMGVFSLQDGSVDCFHGCHGMEKIKTPPIWVVPHPW</sequence>
<dbReference type="InParanoid" id="A0A7J7D8Y0"/>
<evidence type="ECO:0000259" key="2">
    <source>
        <dbReference type="Pfam" id="PF03478"/>
    </source>
</evidence>
<organism evidence="3 4">
    <name type="scientific">Tripterygium wilfordii</name>
    <name type="common">Thunder God vine</name>
    <dbReference type="NCBI Taxonomy" id="458696"/>
    <lineage>
        <taxon>Eukaryota</taxon>
        <taxon>Viridiplantae</taxon>
        <taxon>Streptophyta</taxon>
        <taxon>Embryophyta</taxon>
        <taxon>Tracheophyta</taxon>
        <taxon>Spermatophyta</taxon>
        <taxon>Magnoliopsida</taxon>
        <taxon>eudicotyledons</taxon>
        <taxon>Gunneridae</taxon>
        <taxon>Pentapetalae</taxon>
        <taxon>rosids</taxon>
        <taxon>fabids</taxon>
        <taxon>Celastrales</taxon>
        <taxon>Celastraceae</taxon>
        <taxon>Tripterygium</taxon>
    </lineage>
</organism>
<reference evidence="3 4" key="1">
    <citation type="journal article" date="2020" name="Nat. Commun.">
        <title>Genome of Tripterygium wilfordii and identification of cytochrome P450 involved in triptolide biosynthesis.</title>
        <authorList>
            <person name="Tu L."/>
            <person name="Su P."/>
            <person name="Zhang Z."/>
            <person name="Gao L."/>
            <person name="Wang J."/>
            <person name="Hu T."/>
            <person name="Zhou J."/>
            <person name="Zhang Y."/>
            <person name="Zhao Y."/>
            <person name="Liu Y."/>
            <person name="Song Y."/>
            <person name="Tong Y."/>
            <person name="Lu Y."/>
            <person name="Yang J."/>
            <person name="Xu C."/>
            <person name="Jia M."/>
            <person name="Peters R.J."/>
            <person name="Huang L."/>
            <person name="Gao W."/>
        </authorList>
    </citation>
    <scope>NUCLEOTIDE SEQUENCE [LARGE SCALE GENOMIC DNA]</scope>
    <source>
        <strain evidence="4">cv. XIE 37</strain>
        <tissue evidence="3">Leaf</tissue>
    </source>
</reference>
<evidence type="ECO:0000313" key="4">
    <source>
        <dbReference type="Proteomes" id="UP000593562"/>
    </source>
</evidence>
<evidence type="ECO:0008006" key="5">
    <source>
        <dbReference type="Google" id="ProtNLM"/>
    </source>
</evidence>
<dbReference type="SUPFAM" id="SSF81383">
    <property type="entry name" value="F-box domain"/>
    <property type="match status" value="1"/>
</dbReference>
<dbReference type="PANTHER" id="PTHR44259">
    <property type="entry name" value="OS07G0183000 PROTEIN-RELATED"/>
    <property type="match status" value="1"/>
</dbReference>
<keyword evidence="4" id="KW-1185">Reference proteome</keyword>
<protein>
    <recommendedName>
        <fullName evidence="5">F-box domain-containing protein</fullName>
    </recommendedName>
</protein>
<dbReference type="Gene3D" id="1.20.1280.50">
    <property type="match status" value="1"/>
</dbReference>
<accession>A0A7J7D8Y0</accession>
<dbReference type="AlphaFoldDB" id="A0A7J7D8Y0"/>
<comment type="caution">
    <text evidence="3">The sequence shown here is derived from an EMBL/GenBank/DDBJ whole genome shotgun (WGS) entry which is preliminary data.</text>
</comment>
<dbReference type="InterPro" id="IPR036047">
    <property type="entry name" value="F-box-like_dom_sf"/>
</dbReference>
<name>A0A7J7D8Y0_TRIWF</name>
<proteinExistence type="predicted"/>
<dbReference type="Proteomes" id="UP000593562">
    <property type="component" value="Unassembled WGS sequence"/>
</dbReference>
<dbReference type="InterPro" id="IPR005174">
    <property type="entry name" value="KIB1-4_b-propeller"/>
</dbReference>
<dbReference type="Pfam" id="PF03478">
    <property type="entry name" value="Beta-prop_KIB1-4"/>
    <property type="match status" value="1"/>
</dbReference>
<evidence type="ECO:0000259" key="1">
    <source>
        <dbReference type="Pfam" id="PF00646"/>
    </source>
</evidence>
<feature type="domain" description="F-box" evidence="1">
    <location>
        <begin position="17"/>
        <end position="48"/>
    </location>
</feature>
<evidence type="ECO:0000313" key="3">
    <source>
        <dbReference type="EMBL" id="KAF5742793.1"/>
    </source>
</evidence>